<evidence type="ECO:0000256" key="5">
    <source>
        <dbReference type="ARBA" id="ARBA00023136"/>
    </source>
</evidence>
<dbReference type="GO" id="GO:0005886">
    <property type="term" value="C:plasma membrane"/>
    <property type="evidence" value="ECO:0007669"/>
    <property type="project" value="UniProtKB-SubCell"/>
</dbReference>
<evidence type="ECO:0000313" key="9">
    <source>
        <dbReference type="Proteomes" id="UP000322080"/>
    </source>
</evidence>
<feature type="transmembrane region" description="Helical" evidence="6">
    <location>
        <begin position="35"/>
        <end position="54"/>
    </location>
</feature>
<dbReference type="Proteomes" id="UP000322080">
    <property type="component" value="Unassembled WGS sequence"/>
</dbReference>
<name>A0A5D0RN27_9RHOB</name>
<dbReference type="Pfam" id="PF13396">
    <property type="entry name" value="PLDc_N"/>
    <property type="match status" value="1"/>
</dbReference>
<sequence length="63" mass="6818">MFELTGLGGLILLALDIWALISIFSSTAPTGTKVLWTLLVVFLPLVGFLLWIFLGPKGNARTT</sequence>
<dbReference type="AlphaFoldDB" id="A0A5D0RN27"/>
<keyword evidence="9" id="KW-1185">Reference proteome</keyword>
<organism evidence="8 9">
    <name type="scientific">Maritimibacter fusiformis</name>
    <dbReference type="NCBI Taxonomy" id="2603819"/>
    <lineage>
        <taxon>Bacteria</taxon>
        <taxon>Pseudomonadati</taxon>
        <taxon>Pseudomonadota</taxon>
        <taxon>Alphaproteobacteria</taxon>
        <taxon>Rhodobacterales</taxon>
        <taxon>Roseobacteraceae</taxon>
        <taxon>Maritimibacter</taxon>
    </lineage>
</organism>
<evidence type="ECO:0000256" key="4">
    <source>
        <dbReference type="ARBA" id="ARBA00022989"/>
    </source>
</evidence>
<gene>
    <name evidence="8" type="ORF">FVF75_04400</name>
</gene>
<accession>A0A5D0RN27</accession>
<dbReference type="EMBL" id="VSIY01000004">
    <property type="protein sequence ID" value="TYB81984.1"/>
    <property type="molecule type" value="Genomic_DNA"/>
</dbReference>
<protein>
    <submittedName>
        <fullName evidence="8">PLDc_N domain-containing protein</fullName>
    </submittedName>
</protein>
<dbReference type="RefSeq" id="WP_148376606.1">
    <property type="nucleotide sequence ID" value="NZ_VSIY01000004.1"/>
</dbReference>
<comment type="caution">
    <text evidence="8">The sequence shown here is derived from an EMBL/GenBank/DDBJ whole genome shotgun (WGS) entry which is preliminary data.</text>
</comment>
<evidence type="ECO:0000256" key="3">
    <source>
        <dbReference type="ARBA" id="ARBA00022692"/>
    </source>
</evidence>
<evidence type="ECO:0000259" key="7">
    <source>
        <dbReference type="Pfam" id="PF13396"/>
    </source>
</evidence>
<dbReference type="InterPro" id="IPR027379">
    <property type="entry name" value="CLS_N"/>
</dbReference>
<evidence type="ECO:0000256" key="6">
    <source>
        <dbReference type="SAM" id="Phobius"/>
    </source>
</evidence>
<feature type="domain" description="Cardiolipin synthase N-terminal" evidence="7">
    <location>
        <begin position="14"/>
        <end position="56"/>
    </location>
</feature>
<evidence type="ECO:0000256" key="2">
    <source>
        <dbReference type="ARBA" id="ARBA00022475"/>
    </source>
</evidence>
<reference evidence="8 9" key="1">
    <citation type="submission" date="2019-08" db="EMBL/GenBank/DDBJ databases">
        <title>Identification of a novel species of the genus Boseongicola.</title>
        <authorList>
            <person name="Zhang X.-Q."/>
        </authorList>
    </citation>
    <scope>NUCLEOTIDE SEQUENCE [LARGE SCALE GENOMIC DNA]</scope>
    <source>
        <strain evidence="8 9">HY14</strain>
    </source>
</reference>
<comment type="subcellular location">
    <subcellularLocation>
        <location evidence="1">Cell membrane</location>
        <topology evidence="1">Multi-pass membrane protein</topology>
    </subcellularLocation>
</comment>
<keyword evidence="2" id="KW-1003">Cell membrane</keyword>
<keyword evidence="3 6" id="KW-0812">Transmembrane</keyword>
<proteinExistence type="predicted"/>
<evidence type="ECO:0000256" key="1">
    <source>
        <dbReference type="ARBA" id="ARBA00004651"/>
    </source>
</evidence>
<keyword evidence="5 6" id="KW-0472">Membrane</keyword>
<keyword evidence="4 6" id="KW-1133">Transmembrane helix</keyword>
<evidence type="ECO:0000313" key="8">
    <source>
        <dbReference type="EMBL" id="TYB81984.1"/>
    </source>
</evidence>